<sequence length="411" mass="46234">MAARGYLSQYFEGAGAKVLRGTEIDPAVSRGHEFQGVDAFRVFLGTPSEKEQVPVTYIWMDDEQEEPDRLDLHGTWYDSRRGKGHRGPEYRLYYPAAAEPVVHRARDGDTLFLCMTAERRVLAILCPAGSSTEQKLLWLFGLSLTDGYELNQRALPADGGRDIDLAAKFILGELGIEPEEPEPDALDRLVDRYGLKFPGTAEFSAFARKTLKGIDPRGDPDAALIAWMEHEEALFRSLERRIVAGRLTEGFSDGDTVDVDGFLSFSLSVQNRRKSRAGWAFGHHVEAILRAHDVRYRREATTEKRNAADFLFPGEAEYADPEFPATQLTMLAVKTSCKDRWRQVLAEADRISPKHLLTLEPAISEAQTNEMQASQLQLVLPAALHDTYREPQQAWLIDLASFLNLVDRRVL</sequence>
<dbReference type="GO" id="GO:0003677">
    <property type="term" value="F:DNA binding"/>
    <property type="evidence" value="ECO:0007669"/>
    <property type="project" value="InterPro"/>
</dbReference>
<dbReference type="OrthoDB" id="9797574at2"/>
<accession>A0A2K8K9K9</accession>
<dbReference type="REBASE" id="225856">
    <property type="entry name" value="Rba05ORF930P"/>
</dbReference>
<dbReference type="EMBL" id="CP024899">
    <property type="protein sequence ID" value="ATX64573.1"/>
    <property type="molecule type" value="Genomic_DNA"/>
</dbReference>
<evidence type="ECO:0000259" key="1">
    <source>
        <dbReference type="Pfam" id="PF09019"/>
    </source>
</evidence>
<proteinExistence type="predicted"/>
<evidence type="ECO:0000313" key="2">
    <source>
        <dbReference type="EMBL" id="ATX64573.1"/>
    </source>
</evidence>
<dbReference type="SUPFAM" id="SSF52980">
    <property type="entry name" value="Restriction endonuclease-like"/>
    <property type="match status" value="1"/>
</dbReference>
<keyword evidence="3" id="KW-1185">Reference proteome</keyword>
<keyword evidence="2" id="KW-0255">Endonuclease</keyword>
<dbReference type="RefSeq" id="WP_071480075.1">
    <property type="nucleotide sequence ID" value="NZ_CP024899.1"/>
</dbReference>
<dbReference type="Gene3D" id="3.40.91.80">
    <property type="match status" value="1"/>
</dbReference>
<dbReference type="AlphaFoldDB" id="A0A2K8K9K9"/>
<dbReference type="InterPro" id="IPR011335">
    <property type="entry name" value="Restrct_endonuc-II-like"/>
</dbReference>
<keyword evidence="2" id="KW-0540">Nuclease</keyword>
<dbReference type="KEGG" id="rbg:BG454_00940"/>
<keyword evidence="2" id="KW-0378">Hydrolase</keyword>
<evidence type="ECO:0000313" key="3">
    <source>
        <dbReference type="Proteomes" id="UP000228948"/>
    </source>
</evidence>
<organism evidence="2 3">
    <name type="scientific">Roseinatronobacter bogoriensis subsp. barguzinensis</name>
    <dbReference type="NCBI Taxonomy" id="441209"/>
    <lineage>
        <taxon>Bacteria</taxon>
        <taxon>Pseudomonadati</taxon>
        <taxon>Pseudomonadota</taxon>
        <taxon>Alphaproteobacteria</taxon>
        <taxon>Rhodobacterales</taxon>
        <taxon>Paracoccaceae</taxon>
        <taxon>Roseinatronobacter</taxon>
    </lineage>
</organism>
<name>A0A2K8K9K9_9RHOB</name>
<dbReference type="GO" id="GO:0009307">
    <property type="term" value="P:DNA restriction-modification system"/>
    <property type="evidence" value="ECO:0007669"/>
    <property type="project" value="InterPro"/>
</dbReference>
<reference evidence="2 3" key="1">
    <citation type="submission" date="2017-11" db="EMBL/GenBank/DDBJ databases">
        <title>Revised Sequence and Annotation of the Rhodobaca barguzinensis strain alga05 Genome.</title>
        <authorList>
            <person name="Kopejtka K."/>
            <person name="Tomasch J.M."/>
            <person name="Bunk B."/>
            <person name="Koblizek M."/>
        </authorList>
    </citation>
    <scope>NUCLEOTIDE SEQUENCE [LARGE SCALE GENOMIC DNA]</scope>
    <source>
        <strain evidence="3">alga05</strain>
    </source>
</reference>
<dbReference type="Proteomes" id="UP000228948">
    <property type="component" value="Chromosome"/>
</dbReference>
<feature type="domain" description="Restriction endonuclease type II EcoRII C-terminal" evidence="1">
    <location>
        <begin position="235"/>
        <end position="403"/>
    </location>
</feature>
<protein>
    <submittedName>
        <fullName evidence="2">Type II restriction endonuclease</fullName>
    </submittedName>
</protein>
<dbReference type="InterPro" id="IPR015109">
    <property type="entry name" value="Restrct_endonuc_II_EcoRII_C"/>
</dbReference>
<gene>
    <name evidence="2" type="ORF">BG454_00940</name>
</gene>
<dbReference type="InterPro" id="IPR038365">
    <property type="entry name" value="EcoRII_C_sf"/>
</dbReference>
<dbReference type="Pfam" id="PF09019">
    <property type="entry name" value="EcoRII-C"/>
    <property type="match status" value="1"/>
</dbReference>
<dbReference type="STRING" id="441209.GCA_001870665_01049"/>
<dbReference type="GO" id="GO:0009036">
    <property type="term" value="F:type II site-specific deoxyribonuclease activity"/>
    <property type="evidence" value="ECO:0007669"/>
    <property type="project" value="InterPro"/>
</dbReference>